<evidence type="ECO:0000313" key="1">
    <source>
        <dbReference type="EMBL" id="RMY72213.1"/>
    </source>
</evidence>
<accession>A0A3M7E6X4</accession>
<name>A0A3M7E6X4_HORWE</name>
<proteinExistence type="predicted"/>
<evidence type="ECO:0000313" key="2">
    <source>
        <dbReference type="Proteomes" id="UP000269276"/>
    </source>
</evidence>
<dbReference type="Proteomes" id="UP000269276">
    <property type="component" value="Unassembled WGS sequence"/>
</dbReference>
<dbReference type="AlphaFoldDB" id="A0A3M7E6X4"/>
<protein>
    <submittedName>
        <fullName evidence="1">Uncharacterized protein</fullName>
    </submittedName>
</protein>
<reference evidence="1 2" key="1">
    <citation type="journal article" date="2018" name="BMC Genomics">
        <title>Genomic evidence for intraspecific hybridization in a clonal and extremely halotolerant yeast.</title>
        <authorList>
            <person name="Gostincar C."/>
            <person name="Stajich J.E."/>
            <person name="Zupancic J."/>
            <person name="Zalar P."/>
            <person name="Gunde-Cimerman N."/>
        </authorList>
    </citation>
    <scope>NUCLEOTIDE SEQUENCE [LARGE SCALE GENOMIC DNA]</scope>
    <source>
        <strain evidence="1 2">EXF-2682</strain>
    </source>
</reference>
<organism evidence="1 2">
    <name type="scientific">Hortaea werneckii</name>
    <name type="common">Black yeast</name>
    <name type="synonym">Cladosporium werneckii</name>
    <dbReference type="NCBI Taxonomy" id="91943"/>
    <lineage>
        <taxon>Eukaryota</taxon>
        <taxon>Fungi</taxon>
        <taxon>Dikarya</taxon>
        <taxon>Ascomycota</taxon>
        <taxon>Pezizomycotina</taxon>
        <taxon>Dothideomycetes</taxon>
        <taxon>Dothideomycetidae</taxon>
        <taxon>Mycosphaerellales</taxon>
        <taxon>Teratosphaeriaceae</taxon>
        <taxon>Hortaea</taxon>
    </lineage>
</organism>
<dbReference type="EMBL" id="QWIP01000125">
    <property type="protein sequence ID" value="RMY72213.1"/>
    <property type="molecule type" value="Genomic_DNA"/>
</dbReference>
<comment type="caution">
    <text evidence="1">The sequence shown here is derived from an EMBL/GenBank/DDBJ whole genome shotgun (WGS) entry which is preliminary data.</text>
</comment>
<gene>
    <name evidence="1" type="ORF">D0863_04670</name>
</gene>
<sequence length="113" mass="11791">MTTPQIVTTTVIQTTGPVITVTETKGPGQSPPVVTKTVTERIGSSSTPQVVTTTVTQVVGSMTAPGGSESLSTSSQGFISMCKSTTTYYTTCAAPTYAYGHRHGGGWRGWGEW</sequence>